<sequence>MRVQVHDVVAAPQPPRQRPRHPRRLGQLVARRAQVGVERRQAREGQAGDAAQEVGRRDVPDVDGDVRAFRRDGAQVVVDRRVPADVLVDEQRPDRPRHARYQPAASARAHIPSRIGFR</sequence>
<name>A0AA38CU50_9MICO</name>
<dbReference type="EMBL" id="BSUM01000001">
    <property type="protein sequence ID" value="GMA31840.1"/>
    <property type="molecule type" value="Genomic_DNA"/>
</dbReference>
<evidence type="ECO:0000313" key="2">
    <source>
        <dbReference type="EMBL" id="GMA31840.1"/>
    </source>
</evidence>
<organism evidence="2 3">
    <name type="scientific">Litorihabitans aurantiacus</name>
    <dbReference type="NCBI Taxonomy" id="1930061"/>
    <lineage>
        <taxon>Bacteria</taxon>
        <taxon>Bacillati</taxon>
        <taxon>Actinomycetota</taxon>
        <taxon>Actinomycetes</taxon>
        <taxon>Micrococcales</taxon>
        <taxon>Beutenbergiaceae</taxon>
        <taxon>Litorihabitans</taxon>
    </lineage>
</organism>
<feature type="region of interest" description="Disordered" evidence="1">
    <location>
        <begin position="91"/>
        <end position="118"/>
    </location>
</feature>
<feature type="region of interest" description="Disordered" evidence="1">
    <location>
        <begin position="1"/>
        <end position="59"/>
    </location>
</feature>
<accession>A0AA38CU50</accession>
<evidence type="ECO:0000256" key="1">
    <source>
        <dbReference type="SAM" id="MobiDB-lite"/>
    </source>
</evidence>
<keyword evidence="3" id="KW-1185">Reference proteome</keyword>
<proteinExistence type="predicted"/>
<protein>
    <submittedName>
        <fullName evidence="2">Uncharacterized protein</fullName>
    </submittedName>
</protein>
<comment type="caution">
    <text evidence="2">The sequence shown here is derived from an EMBL/GenBank/DDBJ whole genome shotgun (WGS) entry which is preliminary data.</text>
</comment>
<reference evidence="2" key="2">
    <citation type="submission" date="2023-02" db="EMBL/GenBank/DDBJ databases">
        <authorList>
            <person name="Sun Q."/>
            <person name="Mori K."/>
        </authorList>
    </citation>
    <scope>NUCLEOTIDE SEQUENCE</scope>
    <source>
        <strain evidence="2">NBRC 112290</strain>
    </source>
</reference>
<reference evidence="2" key="1">
    <citation type="journal article" date="2014" name="Int. J. Syst. Evol. Microbiol.">
        <title>Complete genome sequence of Corynebacterium casei LMG S-19264T (=DSM 44701T), isolated from a smear-ripened cheese.</title>
        <authorList>
            <consortium name="US DOE Joint Genome Institute (JGI-PGF)"/>
            <person name="Walter F."/>
            <person name="Albersmeier A."/>
            <person name="Kalinowski J."/>
            <person name="Ruckert C."/>
        </authorList>
    </citation>
    <scope>NUCLEOTIDE SEQUENCE</scope>
    <source>
        <strain evidence="2">NBRC 112290</strain>
    </source>
</reference>
<evidence type="ECO:0000313" key="3">
    <source>
        <dbReference type="Proteomes" id="UP001157161"/>
    </source>
</evidence>
<gene>
    <name evidence="2" type="ORF">GCM10025875_18320</name>
</gene>
<dbReference type="AlphaFoldDB" id="A0AA38CU50"/>
<dbReference type="Proteomes" id="UP001157161">
    <property type="component" value="Unassembled WGS sequence"/>
</dbReference>